<keyword evidence="1" id="KW-0479">Metal-binding</keyword>
<organism evidence="4 5">
    <name type="scientific">Pleurotus eryngii</name>
    <name type="common">Boletus of the steppes</name>
    <dbReference type="NCBI Taxonomy" id="5323"/>
    <lineage>
        <taxon>Eukaryota</taxon>
        <taxon>Fungi</taxon>
        <taxon>Dikarya</taxon>
        <taxon>Basidiomycota</taxon>
        <taxon>Agaricomycotina</taxon>
        <taxon>Agaricomycetes</taxon>
        <taxon>Agaricomycetidae</taxon>
        <taxon>Agaricales</taxon>
        <taxon>Pleurotineae</taxon>
        <taxon>Pleurotaceae</taxon>
        <taxon>Pleurotus</taxon>
    </lineage>
</organism>
<dbReference type="AlphaFoldDB" id="A0A9P5ZSD1"/>
<feature type="compositionally biased region" description="Low complexity" evidence="2">
    <location>
        <begin position="130"/>
        <end position="154"/>
    </location>
</feature>
<accession>A0A9P5ZSD1</accession>
<dbReference type="PROSITE" id="PS50157">
    <property type="entry name" value="ZINC_FINGER_C2H2_2"/>
    <property type="match status" value="1"/>
</dbReference>
<evidence type="ECO:0000256" key="2">
    <source>
        <dbReference type="SAM" id="MobiDB-lite"/>
    </source>
</evidence>
<evidence type="ECO:0000313" key="5">
    <source>
        <dbReference type="Proteomes" id="UP000807025"/>
    </source>
</evidence>
<dbReference type="Proteomes" id="UP000807025">
    <property type="component" value="Unassembled WGS sequence"/>
</dbReference>
<dbReference type="InterPro" id="IPR013087">
    <property type="entry name" value="Znf_C2H2_type"/>
</dbReference>
<evidence type="ECO:0000313" key="4">
    <source>
        <dbReference type="EMBL" id="KAF9492283.1"/>
    </source>
</evidence>
<dbReference type="PROSITE" id="PS00028">
    <property type="entry name" value="ZINC_FINGER_C2H2_1"/>
    <property type="match status" value="1"/>
</dbReference>
<keyword evidence="1" id="KW-0863">Zinc-finger</keyword>
<dbReference type="InterPro" id="IPR036236">
    <property type="entry name" value="Znf_C2H2_sf"/>
</dbReference>
<proteinExistence type="predicted"/>
<gene>
    <name evidence="4" type="ORF">BDN71DRAFT_1212717</name>
</gene>
<dbReference type="EMBL" id="MU154603">
    <property type="protein sequence ID" value="KAF9492283.1"/>
    <property type="molecule type" value="Genomic_DNA"/>
</dbReference>
<reference evidence="4" key="1">
    <citation type="submission" date="2020-11" db="EMBL/GenBank/DDBJ databases">
        <authorList>
            <consortium name="DOE Joint Genome Institute"/>
            <person name="Ahrendt S."/>
            <person name="Riley R."/>
            <person name="Andreopoulos W."/>
            <person name="Labutti K."/>
            <person name="Pangilinan J."/>
            <person name="Ruiz-Duenas F.J."/>
            <person name="Barrasa J.M."/>
            <person name="Sanchez-Garcia M."/>
            <person name="Camarero S."/>
            <person name="Miyauchi S."/>
            <person name="Serrano A."/>
            <person name="Linde D."/>
            <person name="Babiker R."/>
            <person name="Drula E."/>
            <person name="Ayuso-Fernandez I."/>
            <person name="Pacheco R."/>
            <person name="Padilla G."/>
            <person name="Ferreira P."/>
            <person name="Barriuso J."/>
            <person name="Kellner H."/>
            <person name="Castanera R."/>
            <person name="Alfaro M."/>
            <person name="Ramirez L."/>
            <person name="Pisabarro A.G."/>
            <person name="Kuo A."/>
            <person name="Tritt A."/>
            <person name="Lipzen A."/>
            <person name="He G."/>
            <person name="Yan M."/>
            <person name="Ng V."/>
            <person name="Cullen D."/>
            <person name="Martin F."/>
            <person name="Rosso M.-N."/>
            <person name="Henrissat B."/>
            <person name="Hibbett D."/>
            <person name="Martinez A.T."/>
            <person name="Grigoriev I.V."/>
        </authorList>
    </citation>
    <scope>NUCLEOTIDE SEQUENCE</scope>
    <source>
        <strain evidence="4">ATCC 90797</strain>
    </source>
</reference>
<keyword evidence="5" id="KW-1185">Reference proteome</keyword>
<dbReference type="Gene3D" id="3.30.160.60">
    <property type="entry name" value="Classic Zinc Finger"/>
    <property type="match status" value="1"/>
</dbReference>
<feature type="region of interest" description="Disordered" evidence="2">
    <location>
        <begin position="130"/>
        <end position="164"/>
    </location>
</feature>
<keyword evidence="1" id="KW-0862">Zinc</keyword>
<feature type="domain" description="C2H2-type" evidence="3">
    <location>
        <begin position="247"/>
        <end position="274"/>
    </location>
</feature>
<feature type="region of interest" description="Disordered" evidence="2">
    <location>
        <begin position="1"/>
        <end position="42"/>
    </location>
</feature>
<protein>
    <recommendedName>
        <fullName evidence="3">C2H2-type domain-containing protein</fullName>
    </recommendedName>
</protein>
<dbReference type="OrthoDB" id="2498342at2759"/>
<evidence type="ECO:0000256" key="1">
    <source>
        <dbReference type="PROSITE-ProRule" id="PRU00042"/>
    </source>
</evidence>
<dbReference type="GO" id="GO:0008270">
    <property type="term" value="F:zinc ion binding"/>
    <property type="evidence" value="ECO:0007669"/>
    <property type="project" value="UniProtKB-KW"/>
</dbReference>
<evidence type="ECO:0000259" key="3">
    <source>
        <dbReference type="PROSITE" id="PS50157"/>
    </source>
</evidence>
<name>A0A9P5ZSD1_PLEER</name>
<comment type="caution">
    <text evidence="4">The sequence shown here is derived from an EMBL/GenBank/DDBJ whole genome shotgun (WGS) entry which is preliminary data.</text>
</comment>
<sequence length="309" mass="34283">MSSYDNISDRIKGPYTGPERIVVESPGSWQGKDMRPRSASDYGSFERQAAALFTQVSPETVAEVLPYMERHPYESTEGSYTYSDHGGTTSGHNEYLTSPEPRHATMHYQQHVPNGAPSRFGLNPINIPQPPLLDTSRSPSSTTSTWSYCPTSSTRSDQFSPSSPLFDRVPRAAYSPGEYSPFASRSPGFVSGHMWPPVPERVVSPQELHATESVGSITRQGSRFREKVTSEATARAAGLKRKKEATFRCELCGVMLTAKHNLTRHENAHRGIKPFGCRCGASFTTKADRKRHLKTRIQSTCRELTPDVV</sequence>
<dbReference type="SUPFAM" id="SSF57667">
    <property type="entry name" value="beta-beta-alpha zinc fingers"/>
    <property type="match status" value="1"/>
</dbReference>